<dbReference type="AlphaFoldDB" id="A0A132P608"/>
<gene>
    <name evidence="8" type="ORF">A5804_000253</name>
    <name evidence="5" type="ORF">AWT83_02445</name>
    <name evidence="6" type="ORF">M3X98_00320</name>
    <name evidence="7" type="ORF">P6Z85_09235</name>
</gene>
<dbReference type="SUPFAM" id="SSF46689">
    <property type="entry name" value="Homeodomain-like"/>
    <property type="match status" value="1"/>
</dbReference>
<dbReference type="Proteomes" id="UP001141166">
    <property type="component" value="Unassembled WGS sequence"/>
</dbReference>
<protein>
    <submittedName>
        <fullName evidence="5">AraC family transcriptional regulator</fullName>
    </submittedName>
</protein>
<evidence type="ECO:0000313" key="10">
    <source>
        <dbReference type="Proteomes" id="UP000194737"/>
    </source>
</evidence>
<dbReference type="Proteomes" id="UP000194737">
    <property type="component" value="Unassembled WGS sequence"/>
</dbReference>
<feature type="domain" description="HTH araC/xylS-type" evidence="4">
    <location>
        <begin position="190"/>
        <end position="288"/>
    </location>
</feature>
<keyword evidence="3" id="KW-0804">Transcription</keyword>
<dbReference type="InterPro" id="IPR018062">
    <property type="entry name" value="HTH_AraC-typ_CS"/>
</dbReference>
<evidence type="ECO:0000313" key="8">
    <source>
        <dbReference type="EMBL" id="OTN98770.1"/>
    </source>
</evidence>
<dbReference type="GO" id="GO:0003700">
    <property type="term" value="F:DNA-binding transcription factor activity"/>
    <property type="evidence" value="ECO:0007669"/>
    <property type="project" value="InterPro"/>
</dbReference>
<dbReference type="InterPro" id="IPR009057">
    <property type="entry name" value="Homeodomain-like_sf"/>
</dbReference>
<dbReference type="PANTHER" id="PTHR43280:SF28">
    <property type="entry name" value="HTH-TYPE TRANSCRIPTIONAL ACTIVATOR RHAS"/>
    <property type="match status" value="1"/>
</dbReference>
<comment type="caution">
    <text evidence="5">The sequence shown here is derived from an EMBL/GenBank/DDBJ whole genome shotgun (WGS) entry which is preliminary data.</text>
</comment>
<reference evidence="8 10" key="2">
    <citation type="submission" date="2017-05" db="EMBL/GenBank/DDBJ databases">
        <title>The Genome Sequence of Enterococcus faecium 6F2_DIV0138.</title>
        <authorList>
            <consortium name="The Broad Institute Genomics Platform"/>
            <consortium name="The Broad Institute Genomic Center for Infectious Diseases"/>
            <person name="Earl A."/>
            <person name="Manson A."/>
            <person name="Schwartman J."/>
            <person name="Gilmore M."/>
            <person name="Abouelleil A."/>
            <person name="Cao P."/>
            <person name="Chapman S."/>
            <person name="Cusick C."/>
            <person name="Shea T."/>
            <person name="Young S."/>
            <person name="Neafsey D."/>
            <person name="Nusbaum C."/>
            <person name="Birren B."/>
        </authorList>
    </citation>
    <scope>NUCLEOTIDE SEQUENCE [LARGE SCALE GENOMIC DNA]</scope>
    <source>
        <strain evidence="8 10">6F2_DIV0138</strain>
    </source>
</reference>
<evidence type="ECO:0000313" key="6">
    <source>
        <dbReference type="EMBL" id="MDC4246505.1"/>
    </source>
</evidence>
<dbReference type="PROSITE" id="PS01124">
    <property type="entry name" value="HTH_ARAC_FAMILY_2"/>
    <property type="match status" value="1"/>
</dbReference>
<dbReference type="PATRIC" id="fig|1352.770.peg.2502"/>
<evidence type="ECO:0000256" key="3">
    <source>
        <dbReference type="ARBA" id="ARBA00023163"/>
    </source>
</evidence>
<name>A0A132P608_ENTFC</name>
<evidence type="ECO:0000256" key="1">
    <source>
        <dbReference type="ARBA" id="ARBA00023015"/>
    </source>
</evidence>
<sequence>MDYWEKANHSWSEDSKRVILTPTQRSRNLFFYIQEIGYFKAPIPYYTERAHLPSYLIKFTLSGEGSLTYNDNQQQLKAGDLFFIDCQEYQRYQTISEEPWEMDWIHLNGQNVQSFYQEFTKDGHNTFHSTGDPSENKIHHLITELIHMQQGTNARTDFQSSVAIHELLNELILQKYQLDFEEEDIPAYVYKLKQYLDEHFKETITLDQLEQQFLLNKYQLSKDFSKFIGSPPIDYLISKKLSYAKDLLRYTEFTVRMISEEIGIENFAYFSRLFKAKTGLSPRDFRKFS</sequence>
<dbReference type="SMART" id="SM00342">
    <property type="entry name" value="HTH_ARAC"/>
    <property type="match status" value="1"/>
</dbReference>
<dbReference type="RefSeq" id="WP_002298317.1">
    <property type="nucleotide sequence ID" value="NZ_CAACYB010000001.1"/>
</dbReference>
<reference evidence="7" key="4">
    <citation type="submission" date="2023-03" db="EMBL/GenBank/DDBJ databases">
        <authorList>
            <person name="Shen W."/>
            <person name="Cai J."/>
        </authorList>
    </citation>
    <scope>NUCLEOTIDE SEQUENCE</scope>
    <source>
        <strain evidence="7">B1010-2</strain>
    </source>
</reference>
<dbReference type="SUPFAM" id="SSF51215">
    <property type="entry name" value="Regulatory protein AraC"/>
    <property type="match status" value="1"/>
</dbReference>
<dbReference type="EMBL" id="JAMWMK010000001">
    <property type="protein sequence ID" value="MDC4246505.1"/>
    <property type="molecule type" value="Genomic_DNA"/>
</dbReference>
<dbReference type="Pfam" id="PF12833">
    <property type="entry name" value="HTH_18"/>
    <property type="match status" value="1"/>
</dbReference>
<dbReference type="GO" id="GO:0043565">
    <property type="term" value="F:sequence-specific DNA binding"/>
    <property type="evidence" value="ECO:0007669"/>
    <property type="project" value="InterPro"/>
</dbReference>
<accession>A0A132P608</accession>
<evidence type="ECO:0000259" key="4">
    <source>
        <dbReference type="PROSITE" id="PS01124"/>
    </source>
</evidence>
<proteinExistence type="predicted"/>
<dbReference type="InterPro" id="IPR018060">
    <property type="entry name" value="HTH_AraC"/>
</dbReference>
<dbReference type="Gene3D" id="2.60.120.280">
    <property type="entry name" value="Regulatory protein AraC"/>
    <property type="match status" value="1"/>
</dbReference>
<evidence type="ECO:0000256" key="2">
    <source>
        <dbReference type="ARBA" id="ARBA00023125"/>
    </source>
</evidence>
<dbReference type="EMBL" id="JARPTX010000029">
    <property type="protein sequence ID" value="MDT2370329.1"/>
    <property type="molecule type" value="Genomic_DNA"/>
</dbReference>
<dbReference type="Gene3D" id="1.10.10.60">
    <property type="entry name" value="Homeodomain-like"/>
    <property type="match status" value="2"/>
</dbReference>
<keyword evidence="1" id="KW-0805">Transcription regulation</keyword>
<evidence type="ECO:0000313" key="7">
    <source>
        <dbReference type="EMBL" id="MDT2370329.1"/>
    </source>
</evidence>
<reference evidence="5 9" key="1">
    <citation type="submission" date="2016-01" db="EMBL/GenBank/DDBJ databases">
        <title>Molecular Mechanisms for transfer of large genomic segments between Enterococcus faecium strains.</title>
        <authorList>
            <person name="Garcia-Solache M.A."/>
            <person name="Lebreton F."/>
            <person name="Mclaughlin R.E."/>
            <person name="Whiteaker J.D."/>
            <person name="Gilmore M.S."/>
            <person name="Rice L.B."/>
        </authorList>
    </citation>
    <scope>NUCLEOTIDE SEQUENCE [LARGE SCALE GENOMIC DNA]</scope>
    <source>
        <strain evidence="5 9">D344RRF x C68</strain>
    </source>
</reference>
<keyword evidence="2" id="KW-0238">DNA-binding</keyword>
<reference evidence="6" key="3">
    <citation type="submission" date="2022-05" db="EMBL/GenBank/DDBJ databases">
        <title>Draft genome sequences of Clostridium perfringens strains isolated from Peru.</title>
        <authorList>
            <person name="Hurtado R."/>
            <person name="Lima L."/>
            <person name="Sousa T."/>
            <person name="Jaiswal A.K."/>
            <person name="Tiwari S."/>
            <person name="Maturrano L."/>
            <person name="Brenig B."/>
            <person name="Azevedo V."/>
        </authorList>
    </citation>
    <scope>NUCLEOTIDE SEQUENCE</scope>
    <source>
        <strain evidence="6">CP4</strain>
    </source>
</reference>
<dbReference type="Pfam" id="PF02311">
    <property type="entry name" value="AraC_binding"/>
    <property type="match status" value="1"/>
</dbReference>
<dbReference type="EMBL" id="NGLB01000001">
    <property type="protein sequence ID" value="OTN98770.1"/>
    <property type="molecule type" value="Genomic_DNA"/>
</dbReference>
<dbReference type="PROSITE" id="PS00041">
    <property type="entry name" value="HTH_ARAC_FAMILY_1"/>
    <property type="match status" value="1"/>
</dbReference>
<dbReference type="Proteomes" id="UP001260956">
    <property type="component" value="Unassembled WGS sequence"/>
</dbReference>
<evidence type="ECO:0000313" key="9">
    <source>
        <dbReference type="Proteomes" id="UP000070452"/>
    </source>
</evidence>
<dbReference type="InterPro" id="IPR003313">
    <property type="entry name" value="AraC-bd"/>
</dbReference>
<dbReference type="EMBL" id="LRHK01000001">
    <property type="protein sequence ID" value="KWX17422.1"/>
    <property type="molecule type" value="Genomic_DNA"/>
</dbReference>
<organism evidence="5 9">
    <name type="scientific">Enterococcus faecium</name>
    <name type="common">Streptococcus faecium</name>
    <dbReference type="NCBI Taxonomy" id="1352"/>
    <lineage>
        <taxon>Bacteria</taxon>
        <taxon>Bacillati</taxon>
        <taxon>Bacillota</taxon>
        <taxon>Bacilli</taxon>
        <taxon>Lactobacillales</taxon>
        <taxon>Enterococcaceae</taxon>
        <taxon>Enterococcus</taxon>
    </lineage>
</organism>
<evidence type="ECO:0000313" key="5">
    <source>
        <dbReference type="EMBL" id="KWX17422.1"/>
    </source>
</evidence>
<dbReference type="InterPro" id="IPR037923">
    <property type="entry name" value="HTH-like"/>
</dbReference>
<dbReference type="Proteomes" id="UP000070452">
    <property type="component" value="Unassembled WGS sequence"/>
</dbReference>
<dbReference type="PANTHER" id="PTHR43280">
    <property type="entry name" value="ARAC-FAMILY TRANSCRIPTIONAL REGULATOR"/>
    <property type="match status" value="1"/>
</dbReference>